<organism evidence="3 4">
    <name type="scientific">Streptantibioticus rubrisoli</name>
    <dbReference type="NCBI Taxonomy" id="1387313"/>
    <lineage>
        <taxon>Bacteria</taxon>
        <taxon>Bacillati</taxon>
        <taxon>Actinomycetota</taxon>
        <taxon>Actinomycetes</taxon>
        <taxon>Kitasatosporales</taxon>
        <taxon>Streptomycetaceae</taxon>
        <taxon>Streptantibioticus</taxon>
    </lineage>
</organism>
<dbReference type="RefSeq" id="WP_255927353.1">
    <property type="nucleotide sequence ID" value="NZ_JANFNH010000010.1"/>
</dbReference>
<dbReference type="Gene3D" id="2.130.10.10">
    <property type="entry name" value="YVTN repeat-like/Quinoprotein amine dehydrogenase"/>
    <property type="match status" value="1"/>
</dbReference>
<dbReference type="InterPro" id="IPR018391">
    <property type="entry name" value="PQQ_b-propeller_rpt"/>
</dbReference>
<accession>A0ABT1PBQ9</accession>
<feature type="non-terminal residue" evidence="3">
    <location>
        <position position="1"/>
    </location>
</feature>
<evidence type="ECO:0000313" key="3">
    <source>
        <dbReference type="EMBL" id="MCQ4042814.1"/>
    </source>
</evidence>
<dbReference type="PANTHER" id="PTHR34512:SF30">
    <property type="entry name" value="OUTER MEMBRANE PROTEIN ASSEMBLY FACTOR BAMB"/>
    <property type="match status" value="1"/>
</dbReference>
<reference evidence="3 4" key="1">
    <citation type="submission" date="2022-06" db="EMBL/GenBank/DDBJ databases">
        <title>Draft genome sequence of type strain Streptomyces rubrisoli DSM 42083.</title>
        <authorList>
            <person name="Duangmal K."/>
            <person name="Klaysubun C."/>
        </authorList>
    </citation>
    <scope>NUCLEOTIDE SEQUENCE [LARGE SCALE GENOMIC DNA]</scope>
    <source>
        <strain evidence="3 4">DSM 42083</strain>
    </source>
</reference>
<name>A0ABT1PBQ9_9ACTN</name>
<comment type="caution">
    <text evidence="3">The sequence shown here is derived from an EMBL/GenBank/DDBJ whole genome shotgun (WGS) entry which is preliminary data.</text>
</comment>
<dbReference type="SMART" id="SM00564">
    <property type="entry name" value="PQQ"/>
    <property type="match status" value="6"/>
</dbReference>
<dbReference type="PANTHER" id="PTHR34512">
    <property type="entry name" value="CELL SURFACE PROTEIN"/>
    <property type="match status" value="1"/>
</dbReference>
<protein>
    <submittedName>
        <fullName evidence="3">PQQ-binding-like beta-propeller repeat protein</fullName>
    </submittedName>
</protein>
<evidence type="ECO:0000256" key="1">
    <source>
        <dbReference type="SAM" id="MobiDB-lite"/>
    </source>
</evidence>
<evidence type="ECO:0000313" key="4">
    <source>
        <dbReference type="Proteomes" id="UP001206206"/>
    </source>
</evidence>
<dbReference type="InterPro" id="IPR011047">
    <property type="entry name" value="Quinoprotein_ADH-like_sf"/>
</dbReference>
<feature type="domain" description="Pyrrolo-quinoline quinone repeat" evidence="2">
    <location>
        <begin position="63"/>
        <end position="151"/>
    </location>
</feature>
<dbReference type="Proteomes" id="UP001206206">
    <property type="component" value="Unassembled WGS sequence"/>
</dbReference>
<keyword evidence="4" id="KW-1185">Reference proteome</keyword>
<dbReference type="SUPFAM" id="SSF50998">
    <property type="entry name" value="Quinoprotein alcohol dehydrogenase-like"/>
    <property type="match status" value="1"/>
</dbReference>
<sequence length="394" mass="41254">EPSRRAMVLAAAGSVVGAALAGIVAALVRGRPPTAAGVGANPSSPLPPLPTGTRPPGVPPHPLWTYAKGPPGDAPPLPVDQRTVVLTGADGSLAGIDSASGQRRWRTAALAHAQATGDGLVAGLDQGTGPPTLAALDPAHGHRRWALPVPAGFTPIGDAVLASDTETCYLAATQHTAAWLFAYDLATRAQRWRTPLPRADRTATPQAAVDRARLLVVDGGYLTTYDTRDGHQLTRTRLGGRRDGRPAADGTRAYVATGADVLAVDLGTGRIAWRATDTSRSAGYGDPAVLGGVAYATERTTGLLALDANSGRRLWSCTAPVPSLTADPPVLYRDRAYAATGDDRVWVSAFDLDRRRVAWSYRSPRPGAGRTQIAFVAERLFVRKGDILQALPMD</sequence>
<gene>
    <name evidence="3" type="ORF">NON19_12440</name>
</gene>
<feature type="domain" description="Pyrrolo-quinoline quinone repeat" evidence="2">
    <location>
        <begin position="259"/>
        <end position="380"/>
    </location>
</feature>
<evidence type="ECO:0000259" key="2">
    <source>
        <dbReference type="Pfam" id="PF13360"/>
    </source>
</evidence>
<dbReference type="Gene3D" id="2.40.128.630">
    <property type="match status" value="1"/>
</dbReference>
<proteinExistence type="predicted"/>
<dbReference type="EMBL" id="JANFNH010000010">
    <property type="protein sequence ID" value="MCQ4042814.1"/>
    <property type="molecule type" value="Genomic_DNA"/>
</dbReference>
<dbReference type="InterPro" id="IPR002372">
    <property type="entry name" value="PQQ_rpt_dom"/>
</dbReference>
<dbReference type="Pfam" id="PF13360">
    <property type="entry name" value="PQQ_2"/>
    <property type="match status" value="2"/>
</dbReference>
<feature type="region of interest" description="Disordered" evidence="1">
    <location>
        <begin position="35"/>
        <end position="56"/>
    </location>
</feature>
<dbReference type="InterPro" id="IPR015943">
    <property type="entry name" value="WD40/YVTN_repeat-like_dom_sf"/>
</dbReference>